<proteinExistence type="predicted"/>
<dbReference type="Gene3D" id="1.20.1280.50">
    <property type="match status" value="1"/>
</dbReference>
<name>A0AAV0QS60_9ROSI</name>
<evidence type="ECO:0000313" key="2">
    <source>
        <dbReference type="EMBL" id="CAI0546973.1"/>
    </source>
</evidence>
<reference evidence="2" key="1">
    <citation type="submission" date="2022-08" db="EMBL/GenBank/DDBJ databases">
        <authorList>
            <person name="Gutierrez-Valencia J."/>
        </authorList>
    </citation>
    <scope>NUCLEOTIDE SEQUENCE</scope>
</reference>
<dbReference type="EMBL" id="CAMGYJ010000010">
    <property type="protein sequence ID" value="CAI0546973.1"/>
    <property type="molecule type" value="Genomic_DNA"/>
</dbReference>
<dbReference type="AlphaFoldDB" id="A0AAV0QS60"/>
<comment type="caution">
    <text evidence="2">The sequence shown here is derived from an EMBL/GenBank/DDBJ whole genome shotgun (WGS) entry which is preliminary data.</text>
</comment>
<dbReference type="SUPFAM" id="SSF81383">
    <property type="entry name" value="F-box domain"/>
    <property type="match status" value="1"/>
</dbReference>
<protein>
    <recommendedName>
        <fullName evidence="1">F-box domain-containing protein</fullName>
    </recommendedName>
</protein>
<dbReference type="PANTHER" id="PTHR39741:SF2">
    <property type="entry name" value="F-BOX DOMAIN-CONTAINING PROTEIN"/>
    <property type="match status" value="1"/>
</dbReference>
<evidence type="ECO:0000259" key="1">
    <source>
        <dbReference type="Pfam" id="PF12937"/>
    </source>
</evidence>
<feature type="domain" description="F-box" evidence="1">
    <location>
        <begin position="18"/>
        <end position="58"/>
    </location>
</feature>
<dbReference type="PANTHER" id="PTHR39741">
    <property type="entry name" value="F-BOX DOMAIN CONTAINING PROTEIN, EXPRESSED"/>
    <property type="match status" value="1"/>
</dbReference>
<dbReference type="Pfam" id="PF12937">
    <property type="entry name" value="F-box-like"/>
    <property type="match status" value="1"/>
</dbReference>
<evidence type="ECO:0000313" key="3">
    <source>
        <dbReference type="Proteomes" id="UP001154282"/>
    </source>
</evidence>
<dbReference type="InterPro" id="IPR055336">
    <property type="entry name" value="At4g00755-like"/>
</dbReference>
<keyword evidence="3" id="KW-1185">Reference proteome</keyword>
<dbReference type="InterPro" id="IPR036047">
    <property type="entry name" value="F-box-like_dom_sf"/>
</dbReference>
<dbReference type="Proteomes" id="UP001154282">
    <property type="component" value="Unassembled WGS sequence"/>
</dbReference>
<accession>A0AAV0QS60</accession>
<gene>
    <name evidence="2" type="ORF">LITE_LOCUS44186</name>
</gene>
<organism evidence="2 3">
    <name type="scientific">Linum tenue</name>
    <dbReference type="NCBI Taxonomy" id="586396"/>
    <lineage>
        <taxon>Eukaryota</taxon>
        <taxon>Viridiplantae</taxon>
        <taxon>Streptophyta</taxon>
        <taxon>Embryophyta</taxon>
        <taxon>Tracheophyta</taxon>
        <taxon>Spermatophyta</taxon>
        <taxon>Magnoliopsida</taxon>
        <taxon>eudicotyledons</taxon>
        <taxon>Gunneridae</taxon>
        <taxon>Pentapetalae</taxon>
        <taxon>rosids</taxon>
        <taxon>fabids</taxon>
        <taxon>Malpighiales</taxon>
        <taxon>Linaceae</taxon>
        <taxon>Linum</taxon>
    </lineage>
</organism>
<sequence>MVQIREKRGDLMQWLGVDMLIQVLMHLNDPSDLVRLCAVSSSWRRFVIEHGICKQLCLRKFPGMCSNVDLIEVNDLIEPVGRVSACRRSWEWLKRNHRVYAFLARGLSPFVTKDCISEAICASSTDNYPEETIQNTLEAGDRVEDQASYWSSKGQADADAPERLVYKLASKLCLVTEILVQPFQVIKAWWFGVSAYFQYGFPIYASKSVRFRLGHSKFPMGLEDDIAIVTYGHRPRDDHFIWTYTSPDFPMAQESRLQKFKLPKPVLCIGGILQVELLGRAQRQEVDGLHYICLSHVQAAGQQLMKPFGVELIDSTGECTLEYIPEAESSEAASASLRGRRIAASLLRSFVVRLLGRETRDQGNASHQASS</sequence>
<dbReference type="InterPro" id="IPR001810">
    <property type="entry name" value="F-box_dom"/>
</dbReference>